<dbReference type="PROSITE" id="PS50158">
    <property type="entry name" value="ZF_CCHC"/>
    <property type="match status" value="1"/>
</dbReference>
<dbReference type="GO" id="GO:0008270">
    <property type="term" value="F:zinc ion binding"/>
    <property type="evidence" value="ECO:0007669"/>
    <property type="project" value="UniProtKB-KW"/>
</dbReference>
<dbReference type="GO" id="GO:0003676">
    <property type="term" value="F:nucleic acid binding"/>
    <property type="evidence" value="ECO:0007669"/>
    <property type="project" value="InterPro"/>
</dbReference>
<keyword evidence="1" id="KW-0863">Zinc-finger</keyword>
<dbReference type="SUPFAM" id="SSF57756">
    <property type="entry name" value="Retrovirus zinc finger-like domains"/>
    <property type="match status" value="1"/>
</dbReference>
<feature type="domain" description="CCHC-type" evidence="2">
    <location>
        <begin position="134"/>
        <end position="148"/>
    </location>
</feature>
<evidence type="ECO:0000313" key="4">
    <source>
        <dbReference type="Proteomes" id="UP000828251"/>
    </source>
</evidence>
<dbReference type="Proteomes" id="UP000828251">
    <property type="component" value="Unassembled WGS sequence"/>
</dbReference>
<keyword evidence="4" id="KW-1185">Reference proteome</keyword>
<keyword evidence="1" id="KW-0479">Metal-binding</keyword>
<accession>A0A9D3ZIQ2</accession>
<organism evidence="3 4">
    <name type="scientific">Gossypium stocksii</name>
    <dbReference type="NCBI Taxonomy" id="47602"/>
    <lineage>
        <taxon>Eukaryota</taxon>
        <taxon>Viridiplantae</taxon>
        <taxon>Streptophyta</taxon>
        <taxon>Embryophyta</taxon>
        <taxon>Tracheophyta</taxon>
        <taxon>Spermatophyta</taxon>
        <taxon>Magnoliopsida</taxon>
        <taxon>eudicotyledons</taxon>
        <taxon>Gunneridae</taxon>
        <taxon>Pentapetalae</taxon>
        <taxon>rosids</taxon>
        <taxon>malvids</taxon>
        <taxon>Malvales</taxon>
        <taxon>Malvaceae</taxon>
        <taxon>Malvoideae</taxon>
        <taxon>Gossypium</taxon>
    </lineage>
</organism>
<keyword evidence="1" id="KW-0862">Zinc</keyword>
<evidence type="ECO:0000313" key="3">
    <source>
        <dbReference type="EMBL" id="KAH1039146.1"/>
    </source>
</evidence>
<evidence type="ECO:0000259" key="2">
    <source>
        <dbReference type="PROSITE" id="PS50158"/>
    </source>
</evidence>
<comment type="caution">
    <text evidence="3">The sequence shown here is derived from an EMBL/GenBank/DDBJ whole genome shotgun (WGS) entry which is preliminary data.</text>
</comment>
<protein>
    <recommendedName>
        <fullName evidence="2">CCHC-type domain-containing protein</fullName>
    </recommendedName>
</protein>
<dbReference type="InterPro" id="IPR036875">
    <property type="entry name" value="Znf_CCHC_sf"/>
</dbReference>
<dbReference type="InterPro" id="IPR001878">
    <property type="entry name" value="Znf_CCHC"/>
</dbReference>
<dbReference type="InterPro" id="IPR025836">
    <property type="entry name" value="Zn_knuckle_CX2CX4HX4C"/>
</dbReference>
<dbReference type="PANTHER" id="PTHR31286:SF173">
    <property type="entry name" value="DUF4283 DOMAIN-CONTAINING PROTEIN"/>
    <property type="match status" value="1"/>
</dbReference>
<dbReference type="Pfam" id="PF14392">
    <property type="entry name" value="zf-CCHC_4"/>
    <property type="match status" value="1"/>
</dbReference>
<proteinExistence type="predicted"/>
<dbReference type="EMBL" id="JAIQCV010000012">
    <property type="protein sequence ID" value="KAH1039146.1"/>
    <property type="molecule type" value="Genomic_DNA"/>
</dbReference>
<dbReference type="AlphaFoldDB" id="A0A9D3ZIQ2"/>
<gene>
    <name evidence="3" type="ORF">J1N35_040889</name>
</gene>
<reference evidence="3 4" key="1">
    <citation type="journal article" date="2021" name="Plant Biotechnol. J.">
        <title>Multi-omics assisted identification of the key and species-specific regulatory components of drought-tolerant mechanisms in Gossypium stocksii.</title>
        <authorList>
            <person name="Yu D."/>
            <person name="Ke L."/>
            <person name="Zhang D."/>
            <person name="Wu Y."/>
            <person name="Sun Y."/>
            <person name="Mei J."/>
            <person name="Sun J."/>
            <person name="Sun Y."/>
        </authorList>
    </citation>
    <scope>NUCLEOTIDE SEQUENCE [LARGE SCALE GENOMIC DNA]</scope>
    <source>
        <strain evidence="4">cv. E1</strain>
        <tissue evidence="3">Leaf</tissue>
    </source>
</reference>
<name>A0A9D3ZIQ2_9ROSI</name>
<dbReference type="InterPro" id="IPR040256">
    <property type="entry name" value="At4g02000-like"/>
</dbReference>
<dbReference type="OrthoDB" id="786567at2759"/>
<evidence type="ECO:0000256" key="1">
    <source>
        <dbReference type="PROSITE-ProRule" id="PRU00047"/>
    </source>
</evidence>
<dbReference type="PANTHER" id="PTHR31286">
    <property type="entry name" value="GLYCINE-RICH CELL WALL STRUCTURAL PROTEIN 1.8-LIKE"/>
    <property type="match status" value="1"/>
</dbReference>
<sequence length="187" mass="21078">MAFDPVQAYPSVVMAWIRFPALPSYLYNCKIITEIGELVGKVVKLDLNIGSKTRGRFTRVTVYVNLDKPLVSHITEIGELVGKVVKLDLNIGSKTRGRFTRVTVYVNLDKPLVSQILINGRTQKVEYESLSTICFHCGRYGHVDTGCPFRATRPPIEKDNKSSKMIRRAHLRSGKNQRRETKITGLG</sequence>